<dbReference type="AlphaFoldDB" id="A0A067N435"/>
<dbReference type="Proteomes" id="UP000027195">
    <property type="component" value="Unassembled WGS sequence"/>
</dbReference>
<feature type="domain" description="DUF4246" evidence="1">
    <location>
        <begin position="28"/>
        <end position="180"/>
    </location>
</feature>
<keyword evidence="3" id="KW-1185">Reference proteome</keyword>
<gene>
    <name evidence="2" type="ORF">BOTBODRAFT_477667</name>
</gene>
<evidence type="ECO:0000259" key="1">
    <source>
        <dbReference type="Pfam" id="PF14033"/>
    </source>
</evidence>
<dbReference type="HOGENOM" id="CLU_012066_1_1_1"/>
<accession>A0A067N435</accession>
<dbReference type="PANTHER" id="PTHR33119:SF1">
    <property type="entry name" value="FE2OG DIOXYGENASE DOMAIN-CONTAINING PROTEIN"/>
    <property type="match status" value="1"/>
</dbReference>
<dbReference type="PANTHER" id="PTHR33119">
    <property type="entry name" value="IFI3P"/>
    <property type="match status" value="1"/>
</dbReference>
<evidence type="ECO:0000313" key="3">
    <source>
        <dbReference type="Proteomes" id="UP000027195"/>
    </source>
</evidence>
<protein>
    <recommendedName>
        <fullName evidence="1">DUF4246 domain-containing protein</fullName>
    </recommendedName>
</protein>
<sequence length="251" mass="28453">MGSSAPQEIAASLGKYNGALDMIKQTVELSSSRIQVIVKLANILLTADKPSYPGVSWRVEGMKNESIVSTFIYYYDEENVTESQLAFRAAVCEPTYHMQDDSMCMEMLYGLDRGRTCIQHRGHVVTKGGRCIAFPNIYQHQPFELADKTKMGHRKIVALFLIDPTRKILSTTDVPPQRREDYCDLLKKAPAMRKLPAEIILLICEQVEEGFTGKEAEQFRLELMAERSAAIEKLDTPWDGRFGHEMNTCEH</sequence>
<dbReference type="InterPro" id="IPR025340">
    <property type="entry name" value="DUF4246"/>
</dbReference>
<dbReference type="InParanoid" id="A0A067N435"/>
<dbReference type="EMBL" id="KL198020">
    <property type="protein sequence ID" value="KDQ18862.1"/>
    <property type="molecule type" value="Genomic_DNA"/>
</dbReference>
<organism evidence="2 3">
    <name type="scientific">Botryobasidium botryosum (strain FD-172 SS1)</name>
    <dbReference type="NCBI Taxonomy" id="930990"/>
    <lineage>
        <taxon>Eukaryota</taxon>
        <taxon>Fungi</taxon>
        <taxon>Dikarya</taxon>
        <taxon>Basidiomycota</taxon>
        <taxon>Agaricomycotina</taxon>
        <taxon>Agaricomycetes</taxon>
        <taxon>Cantharellales</taxon>
        <taxon>Botryobasidiaceae</taxon>
        <taxon>Botryobasidium</taxon>
    </lineage>
</organism>
<dbReference type="Pfam" id="PF14033">
    <property type="entry name" value="DUF4246"/>
    <property type="match status" value="1"/>
</dbReference>
<dbReference type="OrthoDB" id="415532at2759"/>
<evidence type="ECO:0000313" key="2">
    <source>
        <dbReference type="EMBL" id="KDQ18862.1"/>
    </source>
</evidence>
<proteinExistence type="predicted"/>
<name>A0A067N435_BOTB1</name>
<dbReference type="STRING" id="930990.A0A067N435"/>
<reference evidence="3" key="1">
    <citation type="journal article" date="2014" name="Proc. Natl. Acad. Sci. U.S.A.">
        <title>Extensive sampling of basidiomycete genomes demonstrates inadequacy of the white-rot/brown-rot paradigm for wood decay fungi.</title>
        <authorList>
            <person name="Riley R."/>
            <person name="Salamov A.A."/>
            <person name="Brown D.W."/>
            <person name="Nagy L.G."/>
            <person name="Floudas D."/>
            <person name="Held B.W."/>
            <person name="Levasseur A."/>
            <person name="Lombard V."/>
            <person name="Morin E."/>
            <person name="Otillar R."/>
            <person name="Lindquist E.A."/>
            <person name="Sun H."/>
            <person name="LaButti K.M."/>
            <person name="Schmutz J."/>
            <person name="Jabbour D."/>
            <person name="Luo H."/>
            <person name="Baker S.E."/>
            <person name="Pisabarro A.G."/>
            <person name="Walton J.D."/>
            <person name="Blanchette R.A."/>
            <person name="Henrissat B."/>
            <person name="Martin F."/>
            <person name="Cullen D."/>
            <person name="Hibbett D.S."/>
            <person name="Grigoriev I.V."/>
        </authorList>
    </citation>
    <scope>NUCLEOTIDE SEQUENCE [LARGE SCALE GENOMIC DNA]</scope>
    <source>
        <strain evidence="3">FD-172 SS1</strain>
    </source>
</reference>
<dbReference type="InterPro" id="IPR049192">
    <property type="entry name" value="DUF4246_C"/>
</dbReference>